<dbReference type="EMBL" id="WEIO01000005">
    <property type="protein sequence ID" value="KAB7706600.1"/>
    <property type="molecule type" value="Genomic_DNA"/>
</dbReference>
<dbReference type="InterPro" id="IPR020569">
    <property type="entry name" value="UPF0029_Impact_CS"/>
</dbReference>
<comment type="similarity">
    <text evidence="1">Belongs to the IMPACT family.</text>
</comment>
<gene>
    <name evidence="4" type="ORF">F9802_10405</name>
</gene>
<name>A0A6I1FQE6_9BACI</name>
<feature type="domain" description="Impact N-terminal" evidence="2">
    <location>
        <begin position="19"/>
        <end position="122"/>
    </location>
</feature>
<evidence type="ECO:0000259" key="2">
    <source>
        <dbReference type="Pfam" id="PF01205"/>
    </source>
</evidence>
<dbReference type="PANTHER" id="PTHR16301:SF20">
    <property type="entry name" value="IMPACT FAMILY MEMBER YIGZ"/>
    <property type="match status" value="1"/>
</dbReference>
<evidence type="ECO:0000313" key="4">
    <source>
        <dbReference type="EMBL" id="KAB7706600.1"/>
    </source>
</evidence>
<dbReference type="SUPFAM" id="SSF54980">
    <property type="entry name" value="EF-G C-terminal domain-like"/>
    <property type="match status" value="1"/>
</dbReference>
<dbReference type="InterPro" id="IPR001498">
    <property type="entry name" value="Impact_N"/>
</dbReference>
<proteinExistence type="inferred from homology"/>
<dbReference type="PANTHER" id="PTHR16301">
    <property type="entry name" value="IMPACT-RELATED"/>
    <property type="match status" value="1"/>
</dbReference>
<feature type="domain" description="UPF0029" evidence="3">
    <location>
        <begin position="141"/>
        <end position="195"/>
    </location>
</feature>
<dbReference type="InterPro" id="IPR035647">
    <property type="entry name" value="EFG_III/V"/>
</dbReference>
<evidence type="ECO:0000313" key="5">
    <source>
        <dbReference type="Proteomes" id="UP000429595"/>
    </source>
</evidence>
<dbReference type="GO" id="GO:0006446">
    <property type="term" value="P:regulation of translational initiation"/>
    <property type="evidence" value="ECO:0007669"/>
    <property type="project" value="TreeGrafter"/>
</dbReference>
<dbReference type="PROSITE" id="PS00910">
    <property type="entry name" value="UPF0029"/>
    <property type="match status" value="1"/>
</dbReference>
<protein>
    <submittedName>
        <fullName evidence="4">YigZ family protein</fullName>
    </submittedName>
</protein>
<reference evidence="4 5" key="1">
    <citation type="submission" date="2019-10" db="EMBL/GenBank/DDBJ databases">
        <title>Bacillus aerolatum sp. nov., isolated from bioaerosol of sport playgrounds.</title>
        <authorList>
            <person name="Chen P."/>
            <person name="Zhang G."/>
        </authorList>
    </citation>
    <scope>NUCLEOTIDE SEQUENCE [LARGE SCALE GENOMIC DNA]</scope>
    <source>
        <strain evidence="4 5">CX253</strain>
    </source>
</reference>
<evidence type="ECO:0000259" key="3">
    <source>
        <dbReference type="Pfam" id="PF09186"/>
    </source>
</evidence>
<dbReference type="InterPro" id="IPR036956">
    <property type="entry name" value="Impact_N_sf"/>
</dbReference>
<accession>A0A6I1FQE6</accession>
<dbReference type="Pfam" id="PF01205">
    <property type="entry name" value="Impact_N"/>
    <property type="match status" value="1"/>
</dbReference>
<dbReference type="AlphaFoldDB" id="A0A6I1FQE6"/>
<dbReference type="Pfam" id="PF09186">
    <property type="entry name" value="DUF1949"/>
    <property type="match status" value="1"/>
</dbReference>
<sequence>MLPHYYTVKGYGEEEIVIQKSRFIAYVNRAETEEEAQQFIADIKKKNWNATHNCSAYMIGENNQIQKANDDGEPSGTAGLPILEVLKKRGLKDTVVVVTRFFGGIKLGAGGLIRAYGKSTSEGITATGVVERRLMQIMETTIDYTWLGKIENELRSSVYGIKDIHYLDTVMVETFVEESQKEAFAAWMTELTNGQAVIKEGSLLYQENLVKTS</sequence>
<dbReference type="Gene3D" id="3.30.230.30">
    <property type="entry name" value="Impact, N-terminal domain"/>
    <property type="match status" value="1"/>
</dbReference>
<evidence type="ECO:0000256" key="1">
    <source>
        <dbReference type="ARBA" id="ARBA00007665"/>
    </source>
</evidence>
<dbReference type="InterPro" id="IPR020568">
    <property type="entry name" value="Ribosomal_Su5_D2-typ_SF"/>
</dbReference>
<dbReference type="GO" id="GO:0005737">
    <property type="term" value="C:cytoplasm"/>
    <property type="evidence" value="ECO:0007669"/>
    <property type="project" value="TreeGrafter"/>
</dbReference>
<comment type="caution">
    <text evidence="4">The sequence shown here is derived from an EMBL/GenBank/DDBJ whole genome shotgun (WGS) entry which is preliminary data.</text>
</comment>
<organism evidence="4 5">
    <name type="scientific">Bacillus aerolatus</name>
    <dbReference type="NCBI Taxonomy" id="2653354"/>
    <lineage>
        <taxon>Bacteria</taxon>
        <taxon>Bacillati</taxon>
        <taxon>Bacillota</taxon>
        <taxon>Bacilli</taxon>
        <taxon>Bacillales</taxon>
        <taxon>Bacillaceae</taxon>
        <taxon>Bacillus</taxon>
    </lineage>
</organism>
<dbReference type="InterPro" id="IPR015796">
    <property type="entry name" value="Impact_YigZ-like"/>
</dbReference>
<dbReference type="InterPro" id="IPR023582">
    <property type="entry name" value="Impact"/>
</dbReference>
<dbReference type="NCBIfam" id="TIGR00257">
    <property type="entry name" value="IMPACT_YIGZ"/>
    <property type="match status" value="1"/>
</dbReference>
<dbReference type="SUPFAM" id="SSF54211">
    <property type="entry name" value="Ribosomal protein S5 domain 2-like"/>
    <property type="match status" value="1"/>
</dbReference>
<dbReference type="Proteomes" id="UP000429595">
    <property type="component" value="Unassembled WGS sequence"/>
</dbReference>
<dbReference type="InterPro" id="IPR015269">
    <property type="entry name" value="UPF0029_Impact_C"/>
</dbReference>
<dbReference type="RefSeq" id="WP_152151649.1">
    <property type="nucleotide sequence ID" value="NZ_WEIO01000005.1"/>
</dbReference>
<keyword evidence="5" id="KW-1185">Reference proteome</keyword>